<reference evidence="3 4" key="1">
    <citation type="submission" date="2020-07" db="EMBL/GenBank/DDBJ databases">
        <authorList>
            <person name="Cui H."/>
        </authorList>
    </citation>
    <scope>NUCLEOTIDE SEQUENCE [LARGE SCALE GENOMIC DNA]</scope>
    <source>
        <strain evidence="3 4">YPL8</strain>
    </source>
</reference>
<dbReference type="Pfam" id="PF24035">
    <property type="entry name" value="DUF7344"/>
    <property type="match status" value="1"/>
</dbReference>
<dbReference type="RefSeq" id="WP_179262929.1">
    <property type="nucleotide sequence ID" value="NZ_CP058601.1"/>
</dbReference>
<dbReference type="InterPro" id="IPR036388">
    <property type="entry name" value="WH-like_DNA-bd_sf"/>
</dbReference>
<evidence type="ECO:0000313" key="4">
    <source>
        <dbReference type="Proteomes" id="UP000509241"/>
    </source>
</evidence>
<dbReference type="Gene3D" id="1.10.10.10">
    <property type="entry name" value="Winged helix-like DNA-binding domain superfamily/Winged helix DNA-binding domain"/>
    <property type="match status" value="1"/>
</dbReference>
<feature type="domain" description="DUF7344" evidence="2">
    <location>
        <begin position="31"/>
        <end position="110"/>
    </location>
</feature>
<dbReference type="EMBL" id="CP058601">
    <property type="protein sequence ID" value="QLG50433.1"/>
    <property type="molecule type" value="Genomic_DNA"/>
</dbReference>
<dbReference type="OrthoDB" id="247722at2157"/>
<name>A0A7D5GPH7_9EURY</name>
<proteinExistence type="predicted"/>
<feature type="compositionally biased region" description="Low complexity" evidence="1">
    <location>
        <begin position="183"/>
        <end position="195"/>
    </location>
</feature>
<dbReference type="InterPro" id="IPR055768">
    <property type="entry name" value="DUF7344"/>
</dbReference>
<keyword evidence="4" id="KW-1185">Reference proteome</keyword>
<gene>
    <name evidence="3" type="ORF">HYG82_17050</name>
</gene>
<evidence type="ECO:0000259" key="2">
    <source>
        <dbReference type="Pfam" id="PF24035"/>
    </source>
</evidence>
<sequence>MHENEWVQSLLAEPTGETLDMDEETLNRTLKVLRAPRRRAVCTVLERRRESVSVSDLATAVLELETDGETDNSEKPAEEYASVTCSLVHSHLPALADANLVSYDVDEKRVSFATDDPQWEANWLLEGLLSDAEDSLQTAEADDDRLETPRISDEMASETPAVEGSATVEPVADDDRMLWTLARPPAGRSHSGGRSSSREISTRSEPSSAVGEPHDGTPPT</sequence>
<evidence type="ECO:0000313" key="3">
    <source>
        <dbReference type="EMBL" id="QLG50433.1"/>
    </source>
</evidence>
<organism evidence="3 4">
    <name type="scientific">Natrinema halophilum</name>
    <dbReference type="NCBI Taxonomy" id="1699371"/>
    <lineage>
        <taxon>Archaea</taxon>
        <taxon>Methanobacteriati</taxon>
        <taxon>Methanobacteriota</taxon>
        <taxon>Stenosarchaea group</taxon>
        <taxon>Halobacteria</taxon>
        <taxon>Halobacteriales</taxon>
        <taxon>Natrialbaceae</taxon>
        <taxon>Natrinema</taxon>
    </lineage>
</organism>
<dbReference type="KEGG" id="haly:HYG82_17050"/>
<feature type="region of interest" description="Disordered" evidence="1">
    <location>
        <begin position="134"/>
        <end position="220"/>
    </location>
</feature>
<protein>
    <recommendedName>
        <fullName evidence="2">DUF7344 domain-containing protein</fullName>
    </recommendedName>
</protein>
<dbReference type="GeneID" id="56035035"/>
<evidence type="ECO:0000256" key="1">
    <source>
        <dbReference type="SAM" id="MobiDB-lite"/>
    </source>
</evidence>
<dbReference type="Proteomes" id="UP000509241">
    <property type="component" value="Chromosome"/>
</dbReference>
<accession>A0A7D5GPH7</accession>
<dbReference type="AlphaFoldDB" id="A0A7D5GPH7"/>